<feature type="transmembrane region" description="Helical" evidence="2">
    <location>
        <begin position="57"/>
        <end position="81"/>
    </location>
</feature>
<dbReference type="GO" id="GO:0042157">
    <property type="term" value="P:lipoprotein metabolic process"/>
    <property type="evidence" value="ECO:0007669"/>
    <property type="project" value="InterPro"/>
</dbReference>
<protein>
    <submittedName>
        <fullName evidence="3">Uncharacterized protein</fullName>
    </submittedName>
</protein>
<dbReference type="EnsemblMetazoa" id="Aqu2.1.24194_001">
    <property type="protein sequence ID" value="Aqu2.1.24194_001"/>
    <property type="gene ID" value="Aqu2.1.24194"/>
</dbReference>
<evidence type="ECO:0000313" key="3">
    <source>
        <dbReference type="EnsemblMetazoa" id="Aqu2.1.24194_001"/>
    </source>
</evidence>
<name>A0A1X7U9N5_AMPQE</name>
<dbReference type="InParanoid" id="A0A1X7U9N5"/>
<keyword evidence="2" id="KW-0472">Membrane</keyword>
<dbReference type="GO" id="GO:0005576">
    <property type="term" value="C:extracellular region"/>
    <property type="evidence" value="ECO:0007669"/>
    <property type="project" value="InterPro"/>
</dbReference>
<keyword evidence="2" id="KW-0812">Transmembrane</keyword>
<comment type="similarity">
    <text evidence="1">Belongs to the apolipoprotein L family.</text>
</comment>
<dbReference type="OMA" id="QITEWII"/>
<organism evidence="3">
    <name type="scientific">Amphimedon queenslandica</name>
    <name type="common">Sponge</name>
    <dbReference type="NCBI Taxonomy" id="400682"/>
    <lineage>
        <taxon>Eukaryota</taxon>
        <taxon>Metazoa</taxon>
        <taxon>Porifera</taxon>
        <taxon>Demospongiae</taxon>
        <taxon>Heteroscleromorpha</taxon>
        <taxon>Haplosclerida</taxon>
        <taxon>Niphatidae</taxon>
        <taxon>Amphimedon</taxon>
    </lineage>
</organism>
<evidence type="ECO:0000256" key="1">
    <source>
        <dbReference type="ARBA" id="ARBA00010090"/>
    </source>
</evidence>
<dbReference type="InterPro" id="IPR008405">
    <property type="entry name" value="ApoL"/>
</dbReference>
<dbReference type="Gene3D" id="1.20.1170.10">
    <property type="match status" value="1"/>
</dbReference>
<dbReference type="GO" id="GO:0016020">
    <property type="term" value="C:membrane"/>
    <property type="evidence" value="ECO:0007669"/>
    <property type="project" value="TreeGrafter"/>
</dbReference>
<evidence type="ECO:0000256" key="2">
    <source>
        <dbReference type="SAM" id="Phobius"/>
    </source>
</evidence>
<sequence>MSYTKITDDNEFYEAVQSTKDLRDALKEGISQRKDTIKKLRDLRTEVKESYDKHKKAIIGGTVATVTGSALGIAGFVSGFFTFGVGFGLAIAGGALAAAGGTTIAGSQIGYHVISGSKCKDAQKAIEEDTGMAAKIEKYGAELDKHLKSLSKKHNTSEEGMMNQVKHYISYGKLPKYVGAFTYNAGKFTEFTVDGIKTAVRAATAGRAAVTGARLTANGLRTAAGILRVGSVALDVIFIPIDLGMMLKAAYDVHEYKKTGASNSNAAQQITEWIIELKKNLKQMEAFLKECETEV</sequence>
<dbReference type="AlphaFoldDB" id="A0A1X7U9N5"/>
<proteinExistence type="inferred from homology"/>
<accession>A0A1X7U9N5</accession>
<dbReference type="PANTHER" id="PTHR14096">
    <property type="entry name" value="APOLIPOPROTEIN L"/>
    <property type="match status" value="1"/>
</dbReference>
<feature type="transmembrane region" description="Helical" evidence="2">
    <location>
        <begin position="87"/>
        <end position="114"/>
    </location>
</feature>
<keyword evidence="2" id="KW-1133">Transmembrane helix</keyword>
<dbReference type="GO" id="GO:0008289">
    <property type="term" value="F:lipid binding"/>
    <property type="evidence" value="ECO:0007669"/>
    <property type="project" value="InterPro"/>
</dbReference>
<dbReference type="PANTHER" id="PTHR14096:SF28">
    <property type="entry name" value="APOLIPOPROTEIN L, 1-RELATED"/>
    <property type="match status" value="1"/>
</dbReference>
<dbReference type="GO" id="GO:0006869">
    <property type="term" value="P:lipid transport"/>
    <property type="evidence" value="ECO:0007669"/>
    <property type="project" value="InterPro"/>
</dbReference>
<reference evidence="3" key="1">
    <citation type="submission" date="2017-05" db="UniProtKB">
        <authorList>
            <consortium name="EnsemblMetazoa"/>
        </authorList>
    </citation>
    <scope>IDENTIFICATION</scope>
</reference>